<accession>V9FMU0</accession>
<reference evidence="1 2" key="1">
    <citation type="submission" date="2013-11" db="EMBL/GenBank/DDBJ databases">
        <title>The Genome Sequence of Phytophthora parasitica P1569.</title>
        <authorList>
            <consortium name="The Broad Institute Genomics Platform"/>
            <person name="Russ C."/>
            <person name="Tyler B."/>
            <person name="Panabieres F."/>
            <person name="Shan W."/>
            <person name="Tripathy S."/>
            <person name="Grunwald N."/>
            <person name="Machado M."/>
            <person name="Johnson C.S."/>
            <person name="Arredondo F."/>
            <person name="Hong C."/>
            <person name="Coffey M."/>
            <person name="Young S.K."/>
            <person name="Zeng Q."/>
            <person name="Gargeya S."/>
            <person name="Fitzgerald M."/>
            <person name="Abouelleil A."/>
            <person name="Alvarado L."/>
            <person name="Chapman S.B."/>
            <person name="Gainer-Dewar J."/>
            <person name="Goldberg J."/>
            <person name="Griggs A."/>
            <person name="Gujja S."/>
            <person name="Hansen M."/>
            <person name="Howarth C."/>
            <person name="Imamovic A."/>
            <person name="Ireland A."/>
            <person name="Larimer J."/>
            <person name="McCowan C."/>
            <person name="Murphy C."/>
            <person name="Pearson M."/>
            <person name="Poon T.W."/>
            <person name="Priest M."/>
            <person name="Roberts A."/>
            <person name="Saif S."/>
            <person name="Shea T."/>
            <person name="Sykes S."/>
            <person name="Wortman J."/>
            <person name="Nusbaum C."/>
            <person name="Birren B."/>
        </authorList>
    </citation>
    <scope>NUCLEOTIDE SEQUENCE [LARGE SCALE GENOMIC DNA]</scope>
    <source>
        <strain evidence="1 2">P1569</strain>
    </source>
</reference>
<proteinExistence type="predicted"/>
<dbReference type="AlphaFoldDB" id="V9FMU0"/>
<evidence type="ECO:0000313" key="2">
    <source>
        <dbReference type="Proteomes" id="UP000018721"/>
    </source>
</evidence>
<dbReference type="OrthoDB" id="10421588at2759"/>
<evidence type="ECO:0008006" key="3">
    <source>
        <dbReference type="Google" id="ProtNLM"/>
    </source>
</evidence>
<evidence type="ECO:0000313" key="1">
    <source>
        <dbReference type="EMBL" id="ETI52113.1"/>
    </source>
</evidence>
<dbReference type="HOGENOM" id="CLU_2311711_0_0_1"/>
<dbReference type="InterPro" id="IPR027417">
    <property type="entry name" value="P-loop_NTPase"/>
</dbReference>
<protein>
    <recommendedName>
        <fullName evidence="3">UvrD-like helicase C-terminal domain-containing protein</fullName>
    </recommendedName>
</protein>
<dbReference type="Proteomes" id="UP000018721">
    <property type="component" value="Unassembled WGS sequence"/>
</dbReference>
<organism evidence="1 2">
    <name type="scientific">Phytophthora nicotianae P1569</name>
    <dbReference type="NCBI Taxonomy" id="1317065"/>
    <lineage>
        <taxon>Eukaryota</taxon>
        <taxon>Sar</taxon>
        <taxon>Stramenopiles</taxon>
        <taxon>Oomycota</taxon>
        <taxon>Peronosporomycetes</taxon>
        <taxon>Peronosporales</taxon>
        <taxon>Peronosporaceae</taxon>
        <taxon>Phytophthora</taxon>
    </lineage>
</organism>
<sequence length="100" mass="11042">MTVHKVQGETCERVVFHTNSIPNVIFAYVALSRIKHRRFIVITHPLALKDLTASALHVAAFENEEKRVNAAVSRTAKAALETISAMKIAALTHNRGNAPR</sequence>
<dbReference type="EMBL" id="ANIZ01000851">
    <property type="protein sequence ID" value="ETI52113.1"/>
    <property type="molecule type" value="Genomic_DNA"/>
</dbReference>
<dbReference type="Gene3D" id="3.40.50.300">
    <property type="entry name" value="P-loop containing nucleotide triphosphate hydrolases"/>
    <property type="match status" value="1"/>
</dbReference>
<name>V9FMU0_PHYNI</name>
<gene>
    <name evidence="1" type="ORF">F443_04683</name>
</gene>
<keyword evidence="2" id="KW-1185">Reference proteome</keyword>
<comment type="caution">
    <text evidence="1">The sequence shown here is derived from an EMBL/GenBank/DDBJ whole genome shotgun (WGS) entry which is preliminary data.</text>
</comment>